<dbReference type="OrthoDB" id="152385at2759"/>
<feature type="non-terminal residue" evidence="3">
    <location>
        <position position="125"/>
    </location>
</feature>
<gene>
    <name evidence="3" type="ORF">B4U80_14657</name>
</gene>
<dbReference type="AlphaFoldDB" id="A0A443RSC1"/>
<organism evidence="3 4">
    <name type="scientific">Leptotrombidium deliense</name>
    <dbReference type="NCBI Taxonomy" id="299467"/>
    <lineage>
        <taxon>Eukaryota</taxon>
        <taxon>Metazoa</taxon>
        <taxon>Ecdysozoa</taxon>
        <taxon>Arthropoda</taxon>
        <taxon>Chelicerata</taxon>
        <taxon>Arachnida</taxon>
        <taxon>Acari</taxon>
        <taxon>Acariformes</taxon>
        <taxon>Trombidiformes</taxon>
        <taxon>Prostigmata</taxon>
        <taxon>Anystina</taxon>
        <taxon>Parasitengona</taxon>
        <taxon>Trombiculoidea</taxon>
        <taxon>Trombiculidae</taxon>
        <taxon>Leptotrombidium</taxon>
    </lineage>
</organism>
<dbReference type="SUPFAM" id="SSF49265">
    <property type="entry name" value="Fibronectin type III"/>
    <property type="match status" value="1"/>
</dbReference>
<dbReference type="Gene3D" id="2.60.40.10">
    <property type="entry name" value="Immunoglobulins"/>
    <property type="match status" value="1"/>
</dbReference>
<feature type="domain" description="Fibronectin type-III" evidence="2">
    <location>
        <begin position="1"/>
        <end position="40"/>
    </location>
</feature>
<dbReference type="VEuPathDB" id="VectorBase:LDEU013809"/>
<evidence type="ECO:0000256" key="1">
    <source>
        <dbReference type="SAM" id="Phobius"/>
    </source>
</evidence>
<keyword evidence="4" id="KW-1185">Reference proteome</keyword>
<dbReference type="Proteomes" id="UP000288716">
    <property type="component" value="Unassembled WGS sequence"/>
</dbReference>
<evidence type="ECO:0000313" key="4">
    <source>
        <dbReference type="Proteomes" id="UP000288716"/>
    </source>
</evidence>
<dbReference type="InterPro" id="IPR003961">
    <property type="entry name" value="FN3_dom"/>
</dbReference>
<evidence type="ECO:0000259" key="2">
    <source>
        <dbReference type="PROSITE" id="PS50853"/>
    </source>
</evidence>
<sequence length="125" mass="14073">MTYTLDNLESGTRYNIYVTALSSFGIGDPSNIVRTKTNGDRINYANSVENIEEIPYYFQPLFMIPIITAIVIVIIVLVITYRIKSQYNAPDGFSTLSSKHLAYNTTTPRYSFDKTSKPLMSDPGN</sequence>
<dbReference type="PROSITE" id="PS50853">
    <property type="entry name" value="FN3"/>
    <property type="match status" value="1"/>
</dbReference>
<evidence type="ECO:0000313" key="3">
    <source>
        <dbReference type="EMBL" id="RWS18231.1"/>
    </source>
</evidence>
<protein>
    <submittedName>
        <fullName evidence="3">Down syndrome cell adhesion molecule-like protein 1</fullName>
    </submittedName>
</protein>
<dbReference type="CDD" id="cd00063">
    <property type="entry name" value="FN3"/>
    <property type="match status" value="1"/>
</dbReference>
<dbReference type="InterPro" id="IPR013783">
    <property type="entry name" value="Ig-like_fold"/>
</dbReference>
<keyword evidence="1" id="KW-0472">Membrane</keyword>
<comment type="caution">
    <text evidence="3">The sequence shown here is derived from an EMBL/GenBank/DDBJ whole genome shotgun (WGS) entry which is preliminary data.</text>
</comment>
<feature type="transmembrane region" description="Helical" evidence="1">
    <location>
        <begin position="56"/>
        <end position="79"/>
    </location>
</feature>
<keyword evidence="1" id="KW-1133">Transmembrane helix</keyword>
<proteinExistence type="predicted"/>
<dbReference type="EMBL" id="NCKV01043322">
    <property type="protein sequence ID" value="RWS18231.1"/>
    <property type="molecule type" value="Genomic_DNA"/>
</dbReference>
<accession>A0A443RSC1</accession>
<reference evidence="3 4" key="1">
    <citation type="journal article" date="2018" name="Gigascience">
        <title>Genomes of trombidid mites reveal novel predicted allergens and laterally-transferred genes associated with secondary metabolism.</title>
        <authorList>
            <person name="Dong X."/>
            <person name="Chaisiri K."/>
            <person name="Xia D."/>
            <person name="Armstrong S.D."/>
            <person name="Fang Y."/>
            <person name="Donnelly M.J."/>
            <person name="Kadowaki T."/>
            <person name="McGarry J.W."/>
            <person name="Darby A.C."/>
            <person name="Makepeace B.L."/>
        </authorList>
    </citation>
    <scope>NUCLEOTIDE SEQUENCE [LARGE SCALE GENOMIC DNA]</scope>
    <source>
        <strain evidence="3">UoL-UT</strain>
    </source>
</reference>
<dbReference type="InterPro" id="IPR036116">
    <property type="entry name" value="FN3_sf"/>
</dbReference>
<keyword evidence="1" id="KW-0812">Transmembrane</keyword>
<name>A0A443RSC1_9ACAR</name>